<name>A0A813LDB6_POLGL</name>
<feature type="transmembrane region" description="Helical" evidence="1">
    <location>
        <begin position="59"/>
        <end position="89"/>
    </location>
</feature>
<gene>
    <name evidence="2" type="ORF">PGLA2088_LOCUS43816</name>
</gene>
<comment type="caution">
    <text evidence="2">The sequence shown here is derived from an EMBL/GenBank/DDBJ whole genome shotgun (WGS) entry which is preliminary data.</text>
</comment>
<organism evidence="2 3">
    <name type="scientific">Polarella glacialis</name>
    <name type="common">Dinoflagellate</name>
    <dbReference type="NCBI Taxonomy" id="89957"/>
    <lineage>
        <taxon>Eukaryota</taxon>
        <taxon>Sar</taxon>
        <taxon>Alveolata</taxon>
        <taxon>Dinophyceae</taxon>
        <taxon>Suessiales</taxon>
        <taxon>Suessiaceae</taxon>
        <taxon>Polarella</taxon>
    </lineage>
</organism>
<sequence>EQRSWSHVVMYEAMAFASGAHTARFWNTTSVWERSSLALCSVSWASVPQLAARATVGSVVVVVVVVVGFALVVLIVLVLGVVVIVVQWASGDETLLFVAKQRESLSELACCHTLANYGEVVNYA</sequence>
<evidence type="ECO:0000313" key="3">
    <source>
        <dbReference type="Proteomes" id="UP000626109"/>
    </source>
</evidence>
<dbReference type="AlphaFoldDB" id="A0A813LDB6"/>
<keyword evidence="1" id="KW-0812">Transmembrane</keyword>
<feature type="non-terminal residue" evidence="2">
    <location>
        <position position="124"/>
    </location>
</feature>
<keyword evidence="1" id="KW-1133">Transmembrane helix</keyword>
<accession>A0A813LDB6</accession>
<keyword evidence="1" id="KW-0472">Membrane</keyword>
<evidence type="ECO:0000313" key="2">
    <source>
        <dbReference type="EMBL" id="CAE8724692.1"/>
    </source>
</evidence>
<evidence type="ECO:0000256" key="1">
    <source>
        <dbReference type="SAM" id="Phobius"/>
    </source>
</evidence>
<proteinExistence type="predicted"/>
<dbReference type="EMBL" id="CAJNNW010034938">
    <property type="protein sequence ID" value="CAE8724692.1"/>
    <property type="molecule type" value="Genomic_DNA"/>
</dbReference>
<reference evidence="2" key="1">
    <citation type="submission" date="2021-02" db="EMBL/GenBank/DDBJ databases">
        <authorList>
            <person name="Dougan E. K."/>
            <person name="Rhodes N."/>
            <person name="Thang M."/>
            <person name="Chan C."/>
        </authorList>
    </citation>
    <scope>NUCLEOTIDE SEQUENCE</scope>
</reference>
<protein>
    <submittedName>
        <fullName evidence="2">Uncharacterized protein</fullName>
    </submittedName>
</protein>
<dbReference type="Proteomes" id="UP000626109">
    <property type="component" value="Unassembled WGS sequence"/>
</dbReference>